<reference evidence="1" key="2">
    <citation type="journal article" date="2015" name="Fish Shellfish Immunol.">
        <title>Early steps in the European eel (Anguilla anguilla)-Vibrio vulnificus interaction in the gills: Role of the RtxA13 toxin.</title>
        <authorList>
            <person name="Callol A."/>
            <person name="Pajuelo D."/>
            <person name="Ebbesson L."/>
            <person name="Teles M."/>
            <person name="MacKenzie S."/>
            <person name="Amaro C."/>
        </authorList>
    </citation>
    <scope>NUCLEOTIDE SEQUENCE</scope>
</reference>
<reference evidence="1" key="1">
    <citation type="submission" date="2014-11" db="EMBL/GenBank/DDBJ databases">
        <authorList>
            <person name="Amaro Gonzalez C."/>
        </authorList>
    </citation>
    <scope>NUCLEOTIDE SEQUENCE</scope>
</reference>
<dbReference type="EMBL" id="GBXM01051750">
    <property type="protein sequence ID" value="JAH56827.1"/>
    <property type="molecule type" value="Transcribed_RNA"/>
</dbReference>
<organism evidence="1">
    <name type="scientific">Anguilla anguilla</name>
    <name type="common">European freshwater eel</name>
    <name type="synonym">Muraena anguilla</name>
    <dbReference type="NCBI Taxonomy" id="7936"/>
    <lineage>
        <taxon>Eukaryota</taxon>
        <taxon>Metazoa</taxon>
        <taxon>Chordata</taxon>
        <taxon>Craniata</taxon>
        <taxon>Vertebrata</taxon>
        <taxon>Euteleostomi</taxon>
        <taxon>Actinopterygii</taxon>
        <taxon>Neopterygii</taxon>
        <taxon>Teleostei</taxon>
        <taxon>Anguilliformes</taxon>
        <taxon>Anguillidae</taxon>
        <taxon>Anguilla</taxon>
    </lineage>
</organism>
<evidence type="ECO:0000313" key="1">
    <source>
        <dbReference type="EMBL" id="JAH56827.1"/>
    </source>
</evidence>
<name>A0A0E9TTP9_ANGAN</name>
<dbReference type="AlphaFoldDB" id="A0A0E9TTP9"/>
<protein>
    <submittedName>
        <fullName evidence="1">Uncharacterized protein</fullName>
    </submittedName>
</protein>
<sequence>MGISRQFTEWLYMTVR</sequence>
<accession>A0A0E9TTP9</accession>
<proteinExistence type="predicted"/>